<evidence type="ECO:0000313" key="2">
    <source>
        <dbReference type="Proteomes" id="UP001139226"/>
    </source>
</evidence>
<proteinExistence type="predicted"/>
<comment type="caution">
    <text evidence="1">The sequence shown here is derived from an EMBL/GenBank/DDBJ whole genome shotgun (WGS) entry which is preliminary data.</text>
</comment>
<keyword evidence="2" id="KW-1185">Reference proteome</keyword>
<gene>
    <name evidence="1" type="ORF">ML462_13965</name>
</gene>
<name>A0A9X2ACA4_9FLAO</name>
<accession>A0A9X2ACA4</accession>
<protein>
    <submittedName>
        <fullName evidence="1">Uncharacterized protein</fullName>
    </submittedName>
</protein>
<sequence length="151" mass="17883">MDEQFTTYTVTGKNSPIVWQFKYHLNGLLAEFKLLEGELDAKQINWLFVKGKFPYREDQIKQWNTIPEFDIKIGEPDLSFDSFWNAYGNKVGKKKMAENTWKKLSKADKLKALEAIKHYNNYLSRKHGIDKAHPTTYLNQEYYHNEWKSAV</sequence>
<evidence type="ECO:0000313" key="1">
    <source>
        <dbReference type="EMBL" id="MCH4824277.1"/>
    </source>
</evidence>
<dbReference type="Proteomes" id="UP001139226">
    <property type="component" value="Unassembled WGS sequence"/>
</dbReference>
<dbReference type="EMBL" id="JAKVTV010000005">
    <property type="protein sequence ID" value="MCH4824277.1"/>
    <property type="molecule type" value="Genomic_DNA"/>
</dbReference>
<dbReference type="RefSeq" id="WP_240714445.1">
    <property type="nucleotide sequence ID" value="NZ_JAKVTV010000005.1"/>
</dbReference>
<organism evidence="1 2">
    <name type="scientific">Christiangramia lutea</name>
    <dbReference type="NCBI Taxonomy" id="1607951"/>
    <lineage>
        <taxon>Bacteria</taxon>
        <taxon>Pseudomonadati</taxon>
        <taxon>Bacteroidota</taxon>
        <taxon>Flavobacteriia</taxon>
        <taxon>Flavobacteriales</taxon>
        <taxon>Flavobacteriaceae</taxon>
        <taxon>Christiangramia</taxon>
    </lineage>
</organism>
<dbReference type="AlphaFoldDB" id="A0A9X2ACA4"/>
<reference evidence="1" key="1">
    <citation type="submission" date="2022-03" db="EMBL/GenBank/DDBJ databases">
        <title>Gramella crocea sp. nov., isolated from activated sludge of a seafood processing plant.</title>
        <authorList>
            <person name="Zhang X."/>
        </authorList>
    </citation>
    <scope>NUCLEOTIDE SEQUENCE</scope>
    <source>
        <strain evidence="1">YJ019</strain>
    </source>
</reference>